<sequence length="77" mass="9143">MLPIFYWIKWNDLMKDELAEKLSQTCFGNFGYDFLCAFGDNEWQALRHCPLGMQCCEATYHYELVPQHIKKQLEYAG</sequence>
<gene>
    <name evidence="1" type="ORF">O163_06600</name>
</gene>
<dbReference type="EMBL" id="AXDC01000014">
    <property type="protein sequence ID" value="ERM92144.1"/>
    <property type="molecule type" value="Genomic_DNA"/>
</dbReference>
<comment type="caution">
    <text evidence="1">The sequence shown here is derived from an EMBL/GenBank/DDBJ whole genome shotgun (WGS) entry which is preliminary data.</text>
</comment>
<evidence type="ECO:0000313" key="1">
    <source>
        <dbReference type="EMBL" id="ERM92144.1"/>
    </source>
</evidence>
<dbReference type="AlphaFoldDB" id="U5CQR8"/>
<dbReference type="PATRIC" id="fig|1388761.3.peg.1331"/>
<accession>U5CQR8</accession>
<proteinExistence type="predicted"/>
<dbReference type="RefSeq" id="WP_022587829.1">
    <property type="nucleotide sequence ID" value="NZ_AXDC01000014.1"/>
</dbReference>
<name>U5CQR8_CALSX</name>
<evidence type="ECO:0000313" key="2">
    <source>
        <dbReference type="Proteomes" id="UP000016856"/>
    </source>
</evidence>
<organism evidence="1 2">
    <name type="scientific">Caldanaerobacter subterraneus subsp. yonseiensis KB-1</name>
    <dbReference type="NCBI Taxonomy" id="1388761"/>
    <lineage>
        <taxon>Bacteria</taxon>
        <taxon>Bacillati</taxon>
        <taxon>Bacillota</taxon>
        <taxon>Clostridia</taxon>
        <taxon>Thermoanaerobacterales</taxon>
        <taxon>Thermoanaerobacteraceae</taxon>
        <taxon>Caldanaerobacter</taxon>
    </lineage>
</organism>
<reference evidence="1 2" key="1">
    <citation type="journal article" date="2013" name="Genome Announc.">
        <title>Draft Genome Sequence of an Anaerobic and Extremophilic Bacterium, Caldanaerobacter yonseiensis, Isolated from a Geothermal Hot Stream.</title>
        <authorList>
            <person name="Lee S.J."/>
            <person name="Lee Y.J."/>
            <person name="Park G.S."/>
            <person name="Kim B.C."/>
            <person name="Lee S.J."/>
            <person name="Shin J.H."/>
            <person name="Lee D.W."/>
        </authorList>
    </citation>
    <scope>NUCLEOTIDE SEQUENCE [LARGE SCALE GENOMIC DNA]</scope>
    <source>
        <strain evidence="1 2">KB-1</strain>
    </source>
</reference>
<protein>
    <submittedName>
        <fullName evidence="1">Uncharacterized protein</fullName>
    </submittedName>
</protein>
<dbReference type="Proteomes" id="UP000016856">
    <property type="component" value="Unassembled WGS sequence"/>
</dbReference>